<dbReference type="GO" id="GO:0003677">
    <property type="term" value="F:DNA binding"/>
    <property type="evidence" value="ECO:0007669"/>
    <property type="project" value="UniProtKB-KW"/>
</dbReference>
<organism evidence="7 8">
    <name type="scientific">Fusarium piperis</name>
    <dbReference type="NCBI Taxonomy" id="1435070"/>
    <lineage>
        <taxon>Eukaryota</taxon>
        <taxon>Fungi</taxon>
        <taxon>Dikarya</taxon>
        <taxon>Ascomycota</taxon>
        <taxon>Pezizomycotina</taxon>
        <taxon>Sordariomycetes</taxon>
        <taxon>Hypocreomycetidae</taxon>
        <taxon>Hypocreales</taxon>
        <taxon>Nectriaceae</taxon>
        <taxon>Fusarium</taxon>
        <taxon>Fusarium solani species complex</taxon>
    </lineage>
</organism>
<evidence type="ECO:0000313" key="8">
    <source>
        <dbReference type="Proteomes" id="UP001140502"/>
    </source>
</evidence>
<dbReference type="GO" id="GO:0005634">
    <property type="term" value="C:nucleus"/>
    <property type="evidence" value="ECO:0007669"/>
    <property type="project" value="UniProtKB-SubCell"/>
</dbReference>
<keyword evidence="4" id="KW-0804">Transcription</keyword>
<evidence type="ECO:0000256" key="3">
    <source>
        <dbReference type="ARBA" id="ARBA00023125"/>
    </source>
</evidence>
<dbReference type="Proteomes" id="UP001140502">
    <property type="component" value="Unassembled WGS sequence"/>
</dbReference>
<evidence type="ECO:0000256" key="6">
    <source>
        <dbReference type="SAM" id="MobiDB-lite"/>
    </source>
</evidence>
<dbReference type="OrthoDB" id="39175at2759"/>
<feature type="compositionally biased region" description="Pro residues" evidence="6">
    <location>
        <begin position="34"/>
        <end position="43"/>
    </location>
</feature>
<sequence length="712" mass="79068">MVRRLSYLEDVLASKSQDGPDQTIQVASESAGTPVPPYLPRSPSPTETRASQTTRNDVKEDRRAPERESSGGGSKRRRLTDASQPPPGSTQSSQDDEPCTAWQSPISRQAQHFLKGELGRSQLNMTQERERLFQSVLALAERVDMPAEPTWADRFEFEDTVDFDAQCMYPAPEFLYVTLDGLGVNSITTRFYLQLGRHLSKLTLERMEYALIENTVHGQRRLEYIICVNFWAYLVLTSLESEDPSTLIAQHLGGSRDRYFNNAKCALKRMSILATPTLSMLQALLCGVSSSQMMRIDLRGANVGCPAKVMFFLDVGDFEKCWILNAAACQAFVAIGGQHLVDQTSDPASTQAREVRASLFNCFVFDKAFSINMDRPCSMPEMEIDIPTLALSCKDEAVYDICVVLLELGKAMDALMKERRRRCEGDGAAGKMKRLQAILDSLDSVKEKVDQASHSPCQSENFLRGEWMSMEFAYYSVRGSILSMIMVTENDADTLQLRLASARRALTALKSMQDNTWAHFTQSRAFASSLTWTTLLFPFSALFLVFSNVVITGDLGDLRLLKDVGDGFSVVATGSPTISKIEDFCKRLVKLCFEAINKPRQSSIAASAPSLAPQPISDRSSAVPGPRRLVQNASRVRDMGNTSARQPTSAADAAAIPRPQFPTNLDNMDFVFGMDSLGMLDGTAGPLLFENNEEERIWQLYETHFDAFASEL</sequence>
<keyword evidence="3" id="KW-0238">DNA-binding</keyword>
<dbReference type="CDD" id="cd12148">
    <property type="entry name" value="fungal_TF_MHR"/>
    <property type="match status" value="1"/>
</dbReference>
<name>A0A9W8W3Q7_9HYPO</name>
<feature type="compositionally biased region" description="Polar residues" evidence="6">
    <location>
        <begin position="640"/>
        <end position="649"/>
    </location>
</feature>
<dbReference type="PANTHER" id="PTHR46910:SF37">
    <property type="entry name" value="ZN(II)2CYS6 TRANSCRIPTION FACTOR (EUROFUNG)"/>
    <property type="match status" value="1"/>
</dbReference>
<gene>
    <name evidence="7" type="ORF">N0V84_010516</name>
</gene>
<dbReference type="AlphaFoldDB" id="A0A9W8W3Q7"/>
<feature type="compositionally biased region" description="Basic and acidic residues" evidence="6">
    <location>
        <begin position="56"/>
        <end position="69"/>
    </location>
</feature>
<evidence type="ECO:0000256" key="1">
    <source>
        <dbReference type="ARBA" id="ARBA00004123"/>
    </source>
</evidence>
<feature type="region of interest" description="Disordered" evidence="6">
    <location>
        <begin position="604"/>
        <end position="658"/>
    </location>
</feature>
<keyword evidence="5" id="KW-0539">Nucleus</keyword>
<comment type="subcellular location">
    <subcellularLocation>
        <location evidence="1">Nucleus</location>
    </subcellularLocation>
</comment>
<reference evidence="7" key="1">
    <citation type="submission" date="2022-10" db="EMBL/GenBank/DDBJ databases">
        <title>Tapping the CABI collections for fungal endophytes: first genome assemblies for Collariella, Neodidymelliopsis, Ascochyta clinopodiicola, Didymella pomorum, Didymosphaeria variabile, Neocosmospora piperis and Neocucurbitaria cava.</title>
        <authorList>
            <person name="Hill R."/>
        </authorList>
    </citation>
    <scope>NUCLEOTIDE SEQUENCE</scope>
    <source>
        <strain evidence="7">IMI 366586</strain>
    </source>
</reference>
<feature type="region of interest" description="Disordered" evidence="6">
    <location>
        <begin position="11"/>
        <end position="100"/>
    </location>
</feature>
<feature type="compositionally biased region" description="Polar residues" evidence="6">
    <location>
        <begin position="14"/>
        <end position="31"/>
    </location>
</feature>
<proteinExistence type="predicted"/>
<evidence type="ECO:0000256" key="5">
    <source>
        <dbReference type="ARBA" id="ARBA00023242"/>
    </source>
</evidence>
<evidence type="ECO:0000313" key="7">
    <source>
        <dbReference type="EMBL" id="KAJ4311311.1"/>
    </source>
</evidence>
<accession>A0A9W8W3Q7</accession>
<keyword evidence="8" id="KW-1185">Reference proteome</keyword>
<dbReference type="GO" id="GO:0003700">
    <property type="term" value="F:DNA-binding transcription factor activity"/>
    <property type="evidence" value="ECO:0007669"/>
    <property type="project" value="InterPro"/>
</dbReference>
<dbReference type="PANTHER" id="PTHR46910">
    <property type="entry name" value="TRANSCRIPTION FACTOR PDR1"/>
    <property type="match status" value="1"/>
</dbReference>
<evidence type="ECO:0000256" key="4">
    <source>
        <dbReference type="ARBA" id="ARBA00023163"/>
    </source>
</evidence>
<evidence type="ECO:0000256" key="2">
    <source>
        <dbReference type="ARBA" id="ARBA00023015"/>
    </source>
</evidence>
<feature type="compositionally biased region" description="Polar residues" evidence="6">
    <location>
        <begin position="46"/>
        <end position="55"/>
    </location>
</feature>
<feature type="compositionally biased region" description="Low complexity" evidence="6">
    <location>
        <begin position="604"/>
        <end position="617"/>
    </location>
</feature>
<comment type="caution">
    <text evidence="7">The sequence shown here is derived from an EMBL/GenBank/DDBJ whole genome shotgun (WGS) entry which is preliminary data.</text>
</comment>
<protein>
    <submittedName>
        <fullName evidence="7">Uncharacterized protein</fullName>
    </submittedName>
</protein>
<keyword evidence="2" id="KW-0805">Transcription regulation</keyword>
<dbReference type="InterPro" id="IPR050987">
    <property type="entry name" value="AtrR-like"/>
</dbReference>
<dbReference type="EMBL" id="JAPEUR010000337">
    <property type="protein sequence ID" value="KAJ4311311.1"/>
    <property type="molecule type" value="Genomic_DNA"/>
</dbReference>